<keyword evidence="9" id="KW-0998">Cell outer membrane</keyword>
<keyword evidence="7" id="KW-0626">Porin</keyword>
<evidence type="ECO:0000313" key="10">
    <source>
        <dbReference type="EMBL" id="CZF84392.1"/>
    </source>
</evidence>
<dbReference type="GO" id="GO:0009279">
    <property type="term" value="C:cell outer membrane"/>
    <property type="evidence" value="ECO:0007669"/>
    <property type="project" value="UniProtKB-SubCell"/>
</dbReference>
<evidence type="ECO:0000256" key="9">
    <source>
        <dbReference type="ARBA" id="ARBA00023237"/>
    </source>
</evidence>
<evidence type="ECO:0000256" key="4">
    <source>
        <dbReference type="ARBA" id="ARBA00022452"/>
    </source>
</evidence>
<dbReference type="PANTHER" id="PTHR38762">
    <property type="entry name" value="CRYPTIC OUTER MEMBRANE PORIN BGLH-RELATED"/>
    <property type="match status" value="1"/>
</dbReference>
<evidence type="ECO:0000256" key="1">
    <source>
        <dbReference type="ARBA" id="ARBA00004571"/>
    </source>
</evidence>
<evidence type="ECO:0000256" key="8">
    <source>
        <dbReference type="ARBA" id="ARBA00023136"/>
    </source>
</evidence>
<dbReference type="PANTHER" id="PTHR38762:SF1">
    <property type="entry name" value="CRYPTIC OUTER MEMBRANE PORIN BGLH-RELATED"/>
    <property type="match status" value="1"/>
</dbReference>
<dbReference type="InterPro" id="IPR036998">
    <property type="entry name" value="Porin_LamB_sf"/>
</dbReference>
<dbReference type="GO" id="GO:0006811">
    <property type="term" value="P:monoatomic ion transport"/>
    <property type="evidence" value="ECO:0007669"/>
    <property type="project" value="UniProtKB-KW"/>
</dbReference>
<evidence type="ECO:0000256" key="6">
    <source>
        <dbReference type="ARBA" id="ARBA00023065"/>
    </source>
</evidence>
<dbReference type="InterPro" id="IPR050286">
    <property type="entry name" value="G_neg_Bact_CarbUptk_Porin"/>
</dbReference>
<accession>A0A128FC66</accession>
<keyword evidence="8" id="KW-0472">Membrane</keyword>
<keyword evidence="5" id="KW-0812">Transmembrane</keyword>
<evidence type="ECO:0000256" key="7">
    <source>
        <dbReference type="ARBA" id="ARBA00023114"/>
    </source>
</evidence>
<dbReference type="GO" id="GO:0046930">
    <property type="term" value="C:pore complex"/>
    <property type="evidence" value="ECO:0007669"/>
    <property type="project" value="UniProtKB-KW"/>
</dbReference>
<dbReference type="GO" id="GO:0015144">
    <property type="term" value="F:carbohydrate transmembrane transporter activity"/>
    <property type="evidence" value="ECO:0007669"/>
    <property type="project" value="TreeGrafter"/>
</dbReference>
<protein>
    <submittedName>
        <fullName evidence="10">Maltoporin</fullName>
    </submittedName>
</protein>
<name>A0A128FC66_9GAMM</name>
<sequence length="493" mass="55191">MKKSILSTLFIGALGGTSYLPSAAYAVETEFEFHGYFRAGFFASKENDFKKADFAGQKEMLGRLGIEPDNDGGIDFITKLIFDDEKQLSIHVGLSEFDADDVLGFIEFEGVTPSGSMWAGKRKIYEDNYIFMTDYFYTDLEGIGAGISDYEIGDGFLSLAYLSSDRSEDYEDLVDATFHDPSGALISTWEEERYRIITADQKDAIQSNLNNTMHTFSVGYQVGRYEVIGNYKYMPDNWDVFGNEWADTGFDVTGIYHMPHFFGLEGNAFSYVIAQTGKGRGSGNLLGSTITDYSGYRSGSLTQGVHNDWPYFGPSSPSVDGLEGYSRNTLGGNSEYLLTHRHEDATSGRLLLWGGYVNSSGIGFFPAIQGQYNDEAGKDDTTYTYWYSAMMRNTFPVADNFFVQTDIGWYKQNYNGNSSYQSKYTVAPTFIMSDGESSAEIRFMVTYLPESWTNESYVRDANGDIERDPDAGYQYKTQNGSDVIVGIQADVYW</sequence>
<dbReference type="Proteomes" id="UP000073601">
    <property type="component" value="Unassembled WGS sequence"/>
</dbReference>
<reference evidence="11" key="1">
    <citation type="submission" date="2016-02" db="EMBL/GenBank/DDBJ databases">
        <authorList>
            <person name="Rodrigo-Torres Lidia"/>
            <person name="Arahal R.David."/>
        </authorList>
    </citation>
    <scope>NUCLEOTIDE SEQUENCE [LARGE SCALE GENOMIC DNA]</scope>
    <source>
        <strain evidence="11">CECT 8713</strain>
    </source>
</reference>
<keyword evidence="3" id="KW-0813">Transport</keyword>
<evidence type="ECO:0000256" key="3">
    <source>
        <dbReference type="ARBA" id="ARBA00022448"/>
    </source>
</evidence>
<keyword evidence="4" id="KW-1134">Transmembrane beta strand</keyword>
<dbReference type="Gene3D" id="2.40.170.10">
    <property type="entry name" value="Porin, LamB type"/>
    <property type="match status" value="1"/>
</dbReference>
<dbReference type="Pfam" id="PF02264">
    <property type="entry name" value="LamB"/>
    <property type="match status" value="1"/>
</dbReference>
<dbReference type="GO" id="GO:0015774">
    <property type="term" value="P:polysaccharide transport"/>
    <property type="evidence" value="ECO:0007669"/>
    <property type="project" value="TreeGrafter"/>
</dbReference>
<organism evidence="10 11">
    <name type="scientific">Grimontia marina</name>
    <dbReference type="NCBI Taxonomy" id="646534"/>
    <lineage>
        <taxon>Bacteria</taxon>
        <taxon>Pseudomonadati</taxon>
        <taxon>Pseudomonadota</taxon>
        <taxon>Gammaproteobacteria</taxon>
        <taxon>Vibrionales</taxon>
        <taxon>Vibrionaceae</taxon>
        <taxon>Grimontia</taxon>
    </lineage>
</organism>
<dbReference type="InterPro" id="IPR003192">
    <property type="entry name" value="Porin_LamB"/>
</dbReference>
<evidence type="ECO:0000256" key="2">
    <source>
        <dbReference type="ARBA" id="ARBA00007055"/>
    </source>
</evidence>
<comment type="similarity">
    <text evidence="2">Belongs to the porin LamB (TC 1.B.3) family.</text>
</comment>
<evidence type="ECO:0000256" key="5">
    <source>
        <dbReference type="ARBA" id="ARBA00022692"/>
    </source>
</evidence>
<keyword evidence="11" id="KW-1185">Reference proteome</keyword>
<proteinExistence type="inferred from homology"/>
<keyword evidence="6" id="KW-0406">Ion transport</keyword>
<gene>
    <name evidence="10" type="primary">lamB</name>
    <name evidence="10" type="ORF">GMA8713_03086</name>
</gene>
<dbReference type="RefSeq" id="WP_062711670.1">
    <property type="nucleotide sequence ID" value="NZ_CAWRCI010000029.1"/>
</dbReference>
<dbReference type="EMBL" id="FIZY01000029">
    <property type="protein sequence ID" value="CZF84392.1"/>
    <property type="molecule type" value="Genomic_DNA"/>
</dbReference>
<evidence type="ECO:0000313" key="11">
    <source>
        <dbReference type="Proteomes" id="UP000073601"/>
    </source>
</evidence>
<dbReference type="OrthoDB" id="106611at2"/>
<dbReference type="GO" id="GO:0015288">
    <property type="term" value="F:porin activity"/>
    <property type="evidence" value="ECO:0007669"/>
    <property type="project" value="UniProtKB-KW"/>
</dbReference>
<dbReference type="AlphaFoldDB" id="A0A128FC66"/>
<comment type="subcellular location">
    <subcellularLocation>
        <location evidence="1">Cell outer membrane</location>
        <topology evidence="1">Multi-pass membrane protein</topology>
    </subcellularLocation>
</comment>
<dbReference type="SUPFAM" id="SSF56935">
    <property type="entry name" value="Porins"/>
    <property type="match status" value="1"/>
</dbReference>